<dbReference type="Proteomes" id="UP001187192">
    <property type="component" value="Unassembled WGS sequence"/>
</dbReference>
<keyword evidence="3" id="KW-1185">Reference proteome</keyword>
<comment type="caution">
    <text evidence="2">The sequence shown here is derived from an EMBL/GenBank/DDBJ whole genome shotgun (WGS) entry which is preliminary data.</text>
</comment>
<dbReference type="EMBL" id="BTGU01000005">
    <property type="protein sequence ID" value="GMN35220.1"/>
    <property type="molecule type" value="Genomic_DNA"/>
</dbReference>
<sequence>MIFVFGLVNLDHTHPATPTQQIIIQPTPIPQHILLRHTNLHEHPPAPKPHQARRLLSHRVDPRVIATRLSRRANKRPDPVHVRLLLLVQRFRPDRNGAPEKGCTRARPKSPIPSPSSGSPAAKAKFWAMLAPALSPAKNTRAKSA</sequence>
<accession>A0AA87ZMZ0</accession>
<feature type="region of interest" description="Disordered" evidence="1">
    <location>
        <begin position="93"/>
        <end position="123"/>
    </location>
</feature>
<dbReference type="Gramene" id="FCD_00016305-RA">
    <property type="protein sequence ID" value="FCD_00016305-RA:cds"/>
    <property type="gene ID" value="FCD_00016305"/>
</dbReference>
<evidence type="ECO:0000256" key="1">
    <source>
        <dbReference type="SAM" id="MobiDB-lite"/>
    </source>
</evidence>
<evidence type="ECO:0000313" key="2">
    <source>
        <dbReference type="EMBL" id="GMN35220.1"/>
    </source>
</evidence>
<reference evidence="2" key="1">
    <citation type="submission" date="2023-07" db="EMBL/GenBank/DDBJ databases">
        <title>draft genome sequence of fig (Ficus carica).</title>
        <authorList>
            <person name="Takahashi T."/>
            <person name="Nishimura K."/>
        </authorList>
    </citation>
    <scope>NUCLEOTIDE SEQUENCE</scope>
</reference>
<dbReference type="AlphaFoldDB" id="A0AA87ZMZ0"/>
<protein>
    <submittedName>
        <fullName evidence="2">Uncharacterized protein</fullName>
    </submittedName>
</protein>
<name>A0AA87ZMZ0_FICCA</name>
<evidence type="ECO:0000313" key="3">
    <source>
        <dbReference type="Proteomes" id="UP001187192"/>
    </source>
</evidence>
<proteinExistence type="predicted"/>
<organism evidence="2 3">
    <name type="scientific">Ficus carica</name>
    <name type="common">Common fig</name>
    <dbReference type="NCBI Taxonomy" id="3494"/>
    <lineage>
        <taxon>Eukaryota</taxon>
        <taxon>Viridiplantae</taxon>
        <taxon>Streptophyta</taxon>
        <taxon>Embryophyta</taxon>
        <taxon>Tracheophyta</taxon>
        <taxon>Spermatophyta</taxon>
        <taxon>Magnoliopsida</taxon>
        <taxon>eudicotyledons</taxon>
        <taxon>Gunneridae</taxon>
        <taxon>Pentapetalae</taxon>
        <taxon>rosids</taxon>
        <taxon>fabids</taxon>
        <taxon>Rosales</taxon>
        <taxon>Moraceae</taxon>
        <taxon>Ficeae</taxon>
        <taxon>Ficus</taxon>
    </lineage>
</organism>
<gene>
    <name evidence="2" type="ORF">TIFTF001_005159</name>
</gene>